<sequence>MQPKKNLAFLTLLLCAVYSIQAQSPDPVKVTVWYKFRFMNDTTARTEFTNESMILQIGEKLSAYQSYNGYKMDSSFNARSSSGQNIVVSGGTISGGSIVSAGPITTEKQFTILAKNQLWSLNRVFITQYLVDESVKRPEWTITGETKEIGGIACQKATARVKGRDYAAWFAPELPYSLGPWKLNNLPGLILEASDSKGEVHFELEKISTAPTNATIELPSKPSQVTLAEYLKVKAAYDADPEGFRRANAPPPPPGMSISNITVSGSPMRGASTVKPIVFNNKLEKEN</sequence>
<feature type="signal peptide" evidence="1">
    <location>
        <begin position="1"/>
        <end position="22"/>
    </location>
</feature>
<feature type="chain" id="PRO_5020581140" evidence="1">
    <location>
        <begin position="23"/>
        <end position="287"/>
    </location>
</feature>
<dbReference type="OrthoDB" id="1440774at2"/>
<gene>
    <name evidence="2" type="ORF">BC659_0300</name>
</gene>
<keyword evidence="1" id="KW-0732">Signal</keyword>
<organism evidence="2 3">
    <name type="scientific">Sediminibacterium goheungense</name>
    <dbReference type="NCBI Taxonomy" id="1086393"/>
    <lineage>
        <taxon>Bacteria</taxon>
        <taxon>Pseudomonadati</taxon>
        <taxon>Bacteroidota</taxon>
        <taxon>Chitinophagia</taxon>
        <taxon>Chitinophagales</taxon>
        <taxon>Chitinophagaceae</taxon>
        <taxon>Sediminibacterium</taxon>
    </lineage>
</organism>
<evidence type="ECO:0000313" key="3">
    <source>
        <dbReference type="Proteomes" id="UP000295741"/>
    </source>
</evidence>
<comment type="caution">
    <text evidence="2">The sequence shown here is derived from an EMBL/GenBank/DDBJ whole genome shotgun (WGS) entry which is preliminary data.</text>
</comment>
<dbReference type="Proteomes" id="UP000295741">
    <property type="component" value="Unassembled WGS sequence"/>
</dbReference>
<reference evidence="2 3" key="1">
    <citation type="submission" date="2019-03" db="EMBL/GenBank/DDBJ databases">
        <title>Genomic Encyclopedia of Archaeal and Bacterial Type Strains, Phase II (KMG-II): from individual species to whole genera.</title>
        <authorList>
            <person name="Goeker M."/>
        </authorList>
    </citation>
    <scope>NUCLEOTIDE SEQUENCE [LARGE SCALE GENOMIC DNA]</scope>
    <source>
        <strain evidence="2 3">DSM 28323</strain>
    </source>
</reference>
<evidence type="ECO:0000313" key="2">
    <source>
        <dbReference type="EMBL" id="TDO28237.1"/>
    </source>
</evidence>
<dbReference type="EMBL" id="SNWP01000010">
    <property type="protein sequence ID" value="TDO28237.1"/>
    <property type="molecule type" value="Genomic_DNA"/>
</dbReference>
<dbReference type="RefSeq" id="WP_133472792.1">
    <property type="nucleotide sequence ID" value="NZ_SNWP01000010.1"/>
</dbReference>
<dbReference type="InterPro" id="IPR005901">
    <property type="entry name" value="GLPGLI"/>
</dbReference>
<keyword evidence="3" id="KW-1185">Reference proteome</keyword>
<name>A0A4R6J0B2_9BACT</name>
<accession>A0A4R6J0B2</accession>
<proteinExistence type="predicted"/>
<evidence type="ECO:0000256" key="1">
    <source>
        <dbReference type="SAM" id="SignalP"/>
    </source>
</evidence>
<dbReference type="AlphaFoldDB" id="A0A4R6J0B2"/>
<protein>
    <submittedName>
        <fullName evidence="2">GLPGLI family protein</fullName>
    </submittedName>
</protein>
<dbReference type="NCBIfam" id="TIGR01200">
    <property type="entry name" value="GLPGLI"/>
    <property type="match status" value="1"/>
</dbReference>